<keyword evidence="4" id="KW-1185">Reference proteome</keyword>
<evidence type="ECO:0000256" key="1">
    <source>
        <dbReference type="ARBA" id="ARBA00022962"/>
    </source>
</evidence>
<dbReference type="Proteomes" id="UP000277570">
    <property type="component" value="Unassembled WGS sequence"/>
</dbReference>
<dbReference type="InterPro" id="IPR029062">
    <property type="entry name" value="Class_I_gatase-like"/>
</dbReference>
<feature type="domain" description="Glutamine amidotransferase" evidence="2">
    <location>
        <begin position="21"/>
        <end position="181"/>
    </location>
</feature>
<dbReference type="Pfam" id="PF00117">
    <property type="entry name" value="GATase"/>
    <property type="match status" value="1"/>
</dbReference>
<evidence type="ECO:0000259" key="2">
    <source>
        <dbReference type="Pfam" id="PF00117"/>
    </source>
</evidence>
<dbReference type="InterPro" id="IPR017926">
    <property type="entry name" value="GATASE"/>
</dbReference>
<name>A0ABY6SV28_9CLOT</name>
<evidence type="ECO:0000313" key="4">
    <source>
        <dbReference type="Proteomes" id="UP000277570"/>
    </source>
</evidence>
<accession>A0ABY6SV28</accession>
<reference evidence="3 4" key="1">
    <citation type="submission" date="2018-11" db="EMBL/GenBank/DDBJ databases">
        <authorList>
            <consortium name="Pathogen Informatics"/>
        </authorList>
    </citation>
    <scope>NUCLEOTIDE SEQUENCE [LARGE SCALE GENOMIC DNA]</scope>
    <source>
        <strain evidence="3 4">NCTC10913</strain>
    </source>
</reference>
<dbReference type="Gene3D" id="3.40.50.880">
    <property type="match status" value="1"/>
</dbReference>
<dbReference type="PROSITE" id="PS51273">
    <property type="entry name" value="GATASE_TYPE_1"/>
    <property type="match status" value="1"/>
</dbReference>
<keyword evidence="1" id="KW-0315">Glutamine amidotransferase</keyword>
<dbReference type="RefSeq" id="WP_125148971.1">
    <property type="nucleotide sequence ID" value="NZ_UYIN01000009.1"/>
</dbReference>
<dbReference type="SUPFAM" id="SSF52317">
    <property type="entry name" value="Class I glutamine amidotransferase-like"/>
    <property type="match status" value="1"/>
</dbReference>
<dbReference type="PANTHER" id="PTHR43418:SF4">
    <property type="entry name" value="MULTIFUNCTIONAL TRYPTOPHAN BIOSYNTHESIS PROTEIN"/>
    <property type="match status" value="1"/>
</dbReference>
<proteinExistence type="predicted"/>
<dbReference type="EMBL" id="UYIN01000009">
    <property type="protein sequence ID" value="VDG72432.1"/>
    <property type="molecule type" value="Genomic_DNA"/>
</dbReference>
<gene>
    <name evidence="3" type="ORF">NCTC10913_02756</name>
</gene>
<comment type="caution">
    <text evidence="3">The sequence shown here is derived from an EMBL/GenBank/DDBJ whole genome shotgun (WGS) entry which is preliminary data.</text>
</comment>
<sequence>MKKIFVTQRVEVIEGYDERRDSLDQNWINLLIESGFLGIIIPNNIEYVKLLLKEHRPDGILLTGGNNLFKYGGNAPERDIVENYLIKYAINNNIPLVGVCRGMQIILDYFNNELIQVKNHVKRVHRVVGRNGFKYVNSYHDFGIKGKLNDFEILYKSDDYVIEEIKHKKYSIYGMMHHPERNTIFNRADIDFLKKIY</sequence>
<evidence type="ECO:0000313" key="3">
    <source>
        <dbReference type="EMBL" id="VDG72432.1"/>
    </source>
</evidence>
<organism evidence="3 4">
    <name type="scientific">Clostridium carnis</name>
    <dbReference type="NCBI Taxonomy" id="1530"/>
    <lineage>
        <taxon>Bacteria</taxon>
        <taxon>Bacillati</taxon>
        <taxon>Bacillota</taxon>
        <taxon>Clostridia</taxon>
        <taxon>Eubacteriales</taxon>
        <taxon>Clostridiaceae</taxon>
        <taxon>Clostridium</taxon>
    </lineage>
</organism>
<protein>
    <submittedName>
        <fullName evidence="3">Peptidase C26</fullName>
    </submittedName>
</protein>
<dbReference type="PANTHER" id="PTHR43418">
    <property type="entry name" value="MULTIFUNCTIONAL TRYPTOPHAN BIOSYNTHESIS PROTEIN-RELATED"/>
    <property type="match status" value="1"/>
</dbReference>
<dbReference type="InterPro" id="IPR050472">
    <property type="entry name" value="Anth_synth/Amidotransfase"/>
</dbReference>